<accession>A0A7C3RJS6</accession>
<keyword evidence="2" id="KW-0378">Hydrolase</keyword>
<dbReference type="PANTHER" id="PTHR22642:SF22">
    <property type="entry name" value="EXOENZYMES REGULATORY PROTEIN AEPA"/>
    <property type="match status" value="1"/>
</dbReference>
<evidence type="ECO:0000313" key="2">
    <source>
        <dbReference type="EMBL" id="HFX12823.1"/>
    </source>
</evidence>
<name>A0A7C3RJS6_DICTH</name>
<dbReference type="InterPro" id="IPR032466">
    <property type="entry name" value="Metal_Hydrolase"/>
</dbReference>
<dbReference type="GO" id="GO:0016810">
    <property type="term" value="F:hydrolase activity, acting on carbon-nitrogen (but not peptide) bonds"/>
    <property type="evidence" value="ECO:0007669"/>
    <property type="project" value="InterPro"/>
</dbReference>
<dbReference type="InterPro" id="IPR013108">
    <property type="entry name" value="Amidohydro_3"/>
</dbReference>
<feature type="domain" description="Amidohydrolase 3" evidence="1">
    <location>
        <begin position="52"/>
        <end position="497"/>
    </location>
</feature>
<reference evidence="2" key="1">
    <citation type="journal article" date="2020" name="mSystems">
        <title>Genome- and Community-Level Interaction Insights into Carbon Utilization and Element Cycling Functions of Hydrothermarchaeota in Hydrothermal Sediment.</title>
        <authorList>
            <person name="Zhou Z."/>
            <person name="Liu Y."/>
            <person name="Xu W."/>
            <person name="Pan J."/>
            <person name="Luo Z.H."/>
            <person name="Li M."/>
        </authorList>
    </citation>
    <scope>NUCLEOTIDE SEQUENCE [LARGE SCALE GENOMIC DNA]</scope>
    <source>
        <strain evidence="2">SpSt-81</strain>
    </source>
</reference>
<dbReference type="Gene3D" id="2.30.40.10">
    <property type="entry name" value="Urease, subunit C, domain 1"/>
    <property type="match status" value="1"/>
</dbReference>
<dbReference type="Gene3D" id="3.10.310.70">
    <property type="match status" value="1"/>
</dbReference>
<dbReference type="Pfam" id="PF07969">
    <property type="entry name" value="Amidohydro_3"/>
    <property type="match status" value="1"/>
</dbReference>
<dbReference type="InterPro" id="IPR033932">
    <property type="entry name" value="YtcJ-like"/>
</dbReference>
<dbReference type="CDD" id="cd01300">
    <property type="entry name" value="YtcJ_like"/>
    <property type="match status" value="1"/>
</dbReference>
<proteinExistence type="predicted"/>
<dbReference type="AlphaFoldDB" id="A0A7C3RJS6"/>
<dbReference type="PANTHER" id="PTHR22642">
    <property type="entry name" value="IMIDAZOLONEPROPIONASE"/>
    <property type="match status" value="1"/>
</dbReference>
<comment type="caution">
    <text evidence="2">The sequence shown here is derived from an EMBL/GenBank/DDBJ whole genome shotgun (WGS) entry which is preliminary data.</text>
</comment>
<protein>
    <submittedName>
        <fullName evidence="2">Amidohydrolase</fullName>
    </submittedName>
</protein>
<dbReference type="SUPFAM" id="SSF51556">
    <property type="entry name" value="Metallo-dependent hydrolases"/>
    <property type="match status" value="1"/>
</dbReference>
<dbReference type="Gene3D" id="3.20.20.140">
    <property type="entry name" value="Metal-dependent hydrolases"/>
    <property type="match status" value="1"/>
</dbReference>
<gene>
    <name evidence="2" type="ORF">ENW00_01490</name>
</gene>
<dbReference type="EMBL" id="DTIN01000009">
    <property type="protein sequence ID" value="HFX12823.1"/>
    <property type="molecule type" value="Genomic_DNA"/>
</dbReference>
<organism evidence="2">
    <name type="scientific">Dictyoglomus thermophilum</name>
    <dbReference type="NCBI Taxonomy" id="14"/>
    <lineage>
        <taxon>Bacteria</taxon>
        <taxon>Pseudomonadati</taxon>
        <taxon>Dictyoglomota</taxon>
        <taxon>Dictyoglomia</taxon>
        <taxon>Dictyoglomales</taxon>
        <taxon>Dictyoglomaceae</taxon>
        <taxon>Dictyoglomus</taxon>
    </lineage>
</organism>
<dbReference type="SUPFAM" id="SSF51338">
    <property type="entry name" value="Composite domain of metallo-dependent hydrolases"/>
    <property type="match status" value="1"/>
</dbReference>
<evidence type="ECO:0000259" key="1">
    <source>
        <dbReference type="Pfam" id="PF07969"/>
    </source>
</evidence>
<sequence length="506" mass="57479">MKKYFLKAQKIYSFDPYFNIYSWILIENNKIIDLGNESLPSETNIPIYNFEEGYILPGFIDSHVHLSSTAISDILLDLSNFSSLKEIIKALEALRDSMPEGEWIIAKEFDPENMEEKTNITKEDLDKYFPKHPVLIIRKDAHSSIINTIGEKVLNLDLSYSEGEILTGRDHQIVVGKVYQNIEPSLLVKGILKILKKSAEKGVTTIHALEGGYTSPPNIPQLLLGLRQYFPIDVLIYYQTTSIKKVKELGLNQIGGCLLVDGSISSMTAALSEPYNVDNENYGVLYWDLDSLINFIRSAHNENLQIAFHAVGDRGIDLLLKAYKKVLKDYPKKDHRHRIEHFELPKNEHIKMVADSELMLSMQPSFLYFWGGEGKLYEEFLGKERSKRIIPLKSIIENNIIAGGGSDSSVTPIDPFLGIYSAVNHPNREESISIKDAIKMFTFNSAYIGFLNNEKGSIEKNKLADLVILDRDPLDIDTKDILDIKVLATICRGRFVYKNPSYDFNE</sequence>
<dbReference type="InterPro" id="IPR011059">
    <property type="entry name" value="Metal-dep_hydrolase_composite"/>
</dbReference>